<evidence type="ECO:0000313" key="2">
    <source>
        <dbReference type="Proteomes" id="UP001331761"/>
    </source>
</evidence>
<protein>
    <submittedName>
        <fullName evidence="1">Uncharacterized protein</fullName>
    </submittedName>
</protein>
<organism evidence="1 2">
    <name type="scientific">Trichostrongylus colubriformis</name>
    <name type="common">Black scour worm</name>
    <dbReference type="NCBI Taxonomy" id="6319"/>
    <lineage>
        <taxon>Eukaryota</taxon>
        <taxon>Metazoa</taxon>
        <taxon>Ecdysozoa</taxon>
        <taxon>Nematoda</taxon>
        <taxon>Chromadorea</taxon>
        <taxon>Rhabditida</taxon>
        <taxon>Rhabditina</taxon>
        <taxon>Rhabditomorpha</taxon>
        <taxon>Strongyloidea</taxon>
        <taxon>Trichostrongylidae</taxon>
        <taxon>Trichostrongylus</taxon>
    </lineage>
</organism>
<dbReference type="Proteomes" id="UP001331761">
    <property type="component" value="Unassembled WGS sequence"/>
</dbReference>
<name>A0AAN8IIF7_TRICO</name>
<dbReference type="AlphaFoldDB" id="A0AAN8IIF7"/>
<comment type="caution">
    <text evidence="1">The sequence shown here is derived from an EMBL/GenBank/DDBJ whole genome shotgun (WGS) entry which is preliminary data.</text>
</comment>
<sequence length="153" mass="17129">MVSELNAEEALKSILGSKQSVLTPKKRRPVAGNRASVSGGVIPEHSTRLTISGDGKMRFKFRKADIKGGVTGTAGYPRYLEYVRRSTEKWIEEVSALPYCSHLSDIKPSIWKATSTSANLPFSNKESVGIRIFEQRHVVCFCFNVFCKYWVIP</sequence>
<evidence type="ECO:0000313" key="1">
    <source>
        <dbReference type="EMBL" id="KAK5970547.1"/>
    </source>
</evidence>
<gene>
    <name evidence="1" type="ORF">GCK32_018124</name>
</gene>
<reference evidence="1 2" key="1">
    <citation type="submission" date="2019-10" db="EMBL/GenBank/DDBJ databases">
        <title>Assembly and Annotation for the nematode Trichostrongylus colubriformis.</title>
        <authorList>
            <person name="Martin J."/>
        </authorList>
    </citation>
    <scope>NUCLEOTIDE SEQUENCE [LARGE SCALE GENOMIC DNA]</scope>
    <source>
        <strain evidence="1">G859</strain>
        <tissue evidence="1">Whole worm</tissue>
    </source>
</reference>
<dbReference type="EMBL" id="WIXE01018847">
    <property type="protein sequence ID" value="KAK5970547.1"/>
    <property type="molecule type" value="Genomic_DNA"/>
</dbReference>
<accession>A0AAN8IIF7</accession>
<proteinExistence type="predicted"/>
<keyword evidence="2" id="KW-1185">Reference proteome</keyword>